<dbReference type="Proteomes" id="UP001162164">
    <property type="component" value="Unassembled WGS sequence"/>
</dbReference>
<dbReference type="SUPFAM" id="SSF52218">
    <property type="entry name" value="Flavoproteins"/>
    <property type="match status" value="1"/>
</dbReference>
<name>A0ABQ9JE11_9CUCU</name>
<reference evidence="14" key="1">
    <citation type="journal article" date="2023" name="Insect Mol. Biol.">
        <title>Genome sequencing provides insights into the evolution of gene families encoding plant cell wall-degrading enzymes in longhorned beetles.</title>
        <authorList>
            <person name="Shin N.R."/>
            <person name="Okamura Y."/>
            <person name="Kirsch R."/>
            <person name="Pauchet Y."/>
        </authorList>
    </citation>
    <scope>NUCLEOTIDE SEQUENCE</scope>
    <source>
        <strain evidence="14">MMC_N1</strain>
    </source>
</reference>
<dbReference type="InterPro" id="IPR029039">
    <property type="entry name" value="Flavoprotein-like_sf"/>
</dbReference>
<keyword evidence="11" id="KW-0560">Oxidoreductase</keyword>
<keyword evidence="15" id="KW-1185">Reference proteome</keyword>
<evidence type="ECO:0000259" key="13">
    <source>
        <dbReference type="PROSITE" id="PS50902"/>
    </source>
</evidence>
<evidence type="ECO:0000256" key="11">
    <source>
        <dbReference type="ARBA" id="ARBA00023002"/>
    </source>
</evidence>
<proteinExistence type="inferred from homology"/>
<keyword evidence="10" id="KW-0112">Calmodulin-binding</keyword>
<organism evidence="14 15">
    <name type="scientific">Molorchus minor</name>
    <dbReference type="NCBI Taxonomy" id="1323400"/>
    <lineage>
        <taxon>Eukaryota</taxon>
        <taxon>Metazoa</taxon>
        <taxon>Ecdysozoa</taxon>
        <taxon>Arthropoda</taxon>
        <taxon>Hexapoda</taxon>
        <taxon>Insecta</taxon>
        <taxon>Pterygota</taxon>
        <taxon>Neoptera</taxon>
        <taxon>Endopterygota</taxon>
        <taxon>Coleoptera</taxon>
        <taxon>Polyphaga</taxon>
        <taxon>Cucujiformia</taxon>
        <taxon>Chrysomeloidea</taxon>
        <taxon>Cerambycidae</taxon>
        <taxon>Lamiinae</taxon>
        <taxon>Monochamini</taxon>
        <taxon>Molorchus</taxon>
    </lineage>
</organism>
<keyword evidence="12" id="KW-0408">Iron</keyword>
<feature type="domain" description="Flavodoxin-like" evidence="13">
    <location>
        <begin position="1"/>
        <end position="131"/>
    </location>
</feature>
<keyword evidence="7" id="KW-0285">Flavoprotein</keyword>
<keyword evidence="8" id="KW-0479">Metal-binding</keyword>
<comment type="caution">
    <text evidence="14">The sequence shown here is derived from an EMBL/GenBank/DDBJ whole genome shotgun (WGS) entry which is preliminary data.</text>
</comment>
<evidence type="ECO:0000256" key="7">
    <source>
        <dbReference type="ARBA" id="ARBA00022643"/>
    </source>
</evidence>
<evidence type="ECO:0000313" key="15">
    <source>
        <dbReference type="Proteomes" id="UP001162164"/>
    </source>
</evidence>
<dbReference type="EMBL" id="JAPWTJ010000765">
    <property type="protein sequence ID" value="KAJ8975785.1"/>
    <property type="molecule type" value="Genomic_DNA"/>
</dbReference>
<evidence type="ECO:0000256" key="12">
    <source>
        <dbReference type="ARBA" id="ARBA00023004"/>
    </source>
</evidence>
<dbReference type="EC" id="1.14.13.39" evidence="5"/>
<evidence type="ECO:0000256" key="5">
    <source>
        <dbReference type="ARBA" id="ARBA00012989"/>
    </source>
</evidence>
<comment type="cofactor">
    <cofactor evidence="3">
        <name>FAD</name>
        <dbReference type="ChEBI" id="CHEBI:57692"/>
    </cofactor>
</comment>
<evidence type="ECO:0000256" key="3">
    <source>
        <dbReference type="ARBA" id="ARBA00001974"/>
    </source>
</evidence>
<keyword evidence="6" id="KW-0349">Heme</keyword>
<gene>
    <name evidence="14" type="ORF">NQ317_005167</name>
</gene>
<evidence type="ECO:0000256" key="9">
    <source>
        <dbReference type="ARBA" id="ARBA00022857"/>
    </source>
</evidence>
<evidence type="ECO:0000256" key="4">
    <source>
        <dbReference type="ARBA" id="ARBA00006267"/>
    </source>
</evidence>
<evidence type="ECO:0000256" key="1">
    <source>
        <dbReference type="ARBA" id="ARBA00001917"/>
    </source>
</evidence>
<dbReference type="InterPro" id="IPR001094">
    <property type="entry name" value="Flavdoxin-like"/>
</dbReference>
<evidence type="ECO:0000256" key="10">
    <source>
        <dbReference type="ARBA" id="ARBA00022860"/>
    </source>
</evidence>
<dbReference type="InterPro" id="IPR008254">
    <property type="entry name" value="Flavodoxin/NO_synth"/>
</dbReference>
<dbReference type="PRINTS" id="PR00369">
    <property type="entry name" value="FLAVODOXIN"/>
</dbReference>
<sequence>DFAKNLCALKFGENEISNGDNKFSMATSKSFIKANSQSEISTVNKKLDRLNSLRGSVLSEPLIEDTFGPLSNVRFAVFALGSSAYPKFCAFGKYVDNVLGELGGERLLKLATGDEMCGQDQVFRKWAAQIFQVACETFCFDDYDTFLKPPTACKMNL</sequence>
<evidence type="ECO:0000256" key="8">
    <source>
        <dbReference type="ARBA" id="ARBA00022723"/>
    </source>
</evidence>
<keyword evidence="7" id="KW-0288">FMN</keyword>
<evidence type="ECO:0000256" key="2">
    <source>
        <dbReference type="ARBA" id="ARBA00001970"/>
    </source>
</evidence>
<evidence type="ECO:0000256" key="6">
    <source>
        <dbReference type="ARBA" id="ARBA00022617"/>
    </source>
</evidence>
<keyword evidence="9" id="KW-0521">NADP</keyword>
<dbReference type="PANTHER" id="PTHR43410:SF1">
    <property type="entry name" value="NITRIC OXIDE SYNTHASE"/>
    <property type="match status" value="1"/>
</dbReference>
<comment type="cofactor">
    <cofactor evidence="2">
        <name>heme b</name>
        <dbReference type="ChEBI" id="CHEBI:60344"/>
    </cofactor>
</comment>
<evidence type="ECO:0000313" key="14">
    <source>
        <dbReference type="EMBL" id="KAJ8975785.1"/>
    </source>
</evidence>
<dbReference type="Gene3D" id="3.40.50.360">
    <property type="match status" value="1"/>
</dbReference>
<dbReference type="InterPro" id="IPR050607">
    <property type="entry name" value="NOS"/>
</dbReference>
<feature type="non-terminal residue" evidence="14">
    <location>
        <position position="1"/>
    </location>
</feature>
<comment type="similarity">
    <text evidence="4">Belongs to the NOS family.</text>
</comment>
<accession>A0ABQ9JE11</accession>
<comment type="cofactor">
    <cofactor evidence="1">
        <name>FMN</name>
        <dbReference type="ChEBI" id="CHEBI:58210"/>
    </cofactor>
</comment>
<protein>
    <recommendedName>
        <fullName evidence="5">nitric-oxide synthase (NADPH)</fullName>
        <ecNumber evidence="5">1.14.13.39</ecNumber>
    </recommendedName>
</protein>
<dbReference type="Pfam" id="PF00258">
    <property type="entry name" value="Flavodoxin_1"/>
    <property type="match status" value="1"/>
</dbReference>
<dbReference type="PROSITE" id="PS50902">
    <property type="entry name" value="FLAVODOXIN_LIKE"/>
    <property type="match status" value="1"/>
</dbReference>
<dbReference type="PANTHER" id="PTHR43410">
    <property type="entry name" value="NITRIC OXIDE SYNTHASE OXYGENASE"/>
    <property type="match status" value="1"/>
</dbReference>